<feature type="region of interest" description="Disordered" evidence="1">
    <location>
        <begin position="104"/>
        <end position="133"/>
    </location>
</feature>
<protein>
    <submittedName>
        <fullName evidence="3">Uncharacterized protein LOC104742976</fullName>
    </submittedName>
</protein>
<feature type="compositionally biased region" description="Acidic residues" evidence="1">
    <location>
        <begin position="108"/>
        <end position="125"/>
    </location>
</feature>
<organism evidence="2 3">
    <name type="scientific">Camelina sativa</name>
    <name type="common">False flax</name>
    <name type="synonym">Myagrum sativum</name>
    <dbReference type="NCBI Taxonomy" id="90675"/>
    <lineage>
        <taxon>Eukaryota</taxon>
        <taxon>Viridiplantae</taxon>
        <taxon>Streptophyta</taxon>
        <taxon>Embryophyta</taxon>
        <taxon>Tracheophyta</taxon>
        <taxon>Spermatophyta</taxon>
        <taxon>Magnoliopsida</taxon>
        <taxon>eudicotyledons</taxon>
        <taxon>Gunneridae</taxon>
        <taxon>Pentapetalae</taxon>
        <taxon>rosids</taxon>
        <taxon>malvids</taxon>
        <taxon>Brassicales</taxon>
        <taxon>Brassicaceae</taxon>
        <taxon>Camelineae</taxon>
        <taxon>Camelina</taxon>
    </lineage>
</organism>
<evidence type="ECO:0000313" key="3">
    <source>
        <dbReference type="RefSeq" id="XP_010462385.1"/>
    </source>
</evidence>
<evidence type="ECO:0000313" key="2">
    <source>
        <dbReference type="Proteomes" id="UP000694864"/>
    </source>
</evidence>
<reference evidence="2" key="1">
    <citation type="journal article" date="2014" name="Nat. Commun.">
        <title>The emerging biofuel crop Camelina sativa retains a highly undifferentiated hexaploid genome structure.</title>
        <authorList>
            <person name="Kagale S."/>
            <person name="Koh C."/>
            <person name="Nixon J."/>
            <person name="Bollina V."/>
            <person name="Clarke W.E."/>
            <person name="Tuteja R."/>
            <person name="Spillane C."/>
            <person name="Robinson S.J."/>
            <person name="Links M.G."/>
            <person name="Clarke C."/>
            <person name="Higgins E.E."/>
            <person name="Huebert T."/>
            <person name="Sharpe A.G."/>
            <person name="Parkin I.A."/>
        </authorList>
    </citation>
    <scope>NUCLEOTIDE SEQUENCE [LARGE SCALE GENOMIC DNA]</scope>
    <source>
        <strain evidence="2">cv. DH55</strain>
    </source>
</reference>
<evidence type="ECO:0000256" key="1">
    <source>
        <dbReference type="SAM" id="MobiDB-lite"/>
    </source>
</evidence>
<dbReference type="Proteomes" id="UP000694864">
    <property type="component" value="Chromosome 14"/>
</dbReference>
<dbReference type="GeneID" id="104742976"/>
<dbReference type="PANTHER" id="PTHR35104:SF9">
    <property type="entry name" value="GENOME ASSEMBLY, CHROMOSOME: A08"/>
    <property type="match status" value="1"/>
</dbReference>
<keyword evidence="2" id="KW-1185">Reference proteome</keyword>
<gene>
    <name evidence="3" type="primary">LOC104742976</name>
</gene>
<proteinExistence type="predicted"/>
<reference evidence="3" key="2">
    <citation type="submission" date="2025-08" db="UniProtKB">
        <authorList>
            <consortium name="RefSeq"/>
        </authorList>
    </citation>
    <scope>IDENTIFICATION</scope>
    <source>
        <tissue evidence="3">Leaf</tissue>
    </source>
</reference>
<accession>A0ABM0VX72</accession>
<name>A0ABM0VX72_CAMSA</name>
<sequence>MVFNSATIMAVAEVSTDTWQLIWRVPSSQRINTEQLLDIAVCYPVNQLSRFVLCLWTFMCLPSQDSFYSYTYETLSDSDSSSSSDADDYDRFAFDHNNFYNHRVYYSDGDDDDDDRSLSSFDDDYYDHYSHSD</sequence>
<dbReference type="PANTHER" id="PTHR35104">
    <property type="entry name" value="OS03G0807000 PROTEIN"/>
    <property type="match status" value="1"/>
</dbReference>
<dbReference type="RefSeq" id="XP_010462385.1">
    <property type="nucleotide sequence ID" value="XM_010464083.2"/>
</dbReference>